<dbReference type="RefSeq" id="WP_250142755.1">
    <property type="nucleotide sequence ID" value="NZ_JALIQP010000008.1"/>
</dbReference>
<accession>A0ABD5PMJ7</accession>
<feature type="domain" description="DUF8106" evidence="1">
    <location>
        <begin position="16"/>
        <end position="58"/>
    </location>
</feature>
<reference evidence="2 3" key="1">
    <citation type="journal article" date="2019" name="Int. J. Syst. Evol. Microbiol.">
        <title>The Global Catalogue of Microorganisms (GCM) 10K type strain sequencing project: providing services to taxonomists for standard genome sequencing and annotation.</title>
        <authorList>
            <consortium name="The Broad Institute Genomics Platform"/>
            <consortium name="The Broad Institute Genome Sequencing Center for Infectious Disease"/>
            <person name="Wu L."/>
            <person name="Ma J."/>
        </authorList>
    </citation>
    <scope>NUCLEOTIDE SEQUENCE [LARGE SCALE GENOMIC DNA]</scope>
    <source>
        <strain evidence="2 3">WLHS5</strain>
    </source>
</reference>
<keyword evidence="3" id="KW-1185">Reference proteome</keyword>
<dbReference type="Proteomes" id="UP001595898">
    <property type="component" value="Unassembled WGS sequence"/>
</dbReference>
<dbReference type="EMBL" id="JBHSFA010000004">
    <property type="protein sequence ID" value="MFC4541806.1"/>
    <property type="molecule type" value="Genomic_DNA"/>
</dbReference>
<evidence type="ECO:0000313" key="2">
    <source>
        <dbReference type="EMBL" id="MFC4541806.1"/>
    </source>
</evidence>
<proteinExistence type="predicted"/>
<evidence type="ECO:0000259" key="1">
    <source>
        <dbReference type="Pfam" id="PF26408"/>
    </source>
</evidence>
<organism evidence="2 3">
    <name type="scientific">Halosolutus amylolyticus</name>
    <dbReference type="NCBI Taxonomy" id="2932267"/>
    <lineage>
        <taxon>Archaea</taxon>
        <taxon>Methanobacteriati</taxon>
        <taxon>Methanobacteriota</taxon>
        <taxon>Stenosarchaea group</taxon>
        <taxon>Halobacteria</taxon>
        <taxon>Halobacteriales</taxon>
        <taxon>Natrialbaceae</taxon>
        <taxon>Halosolutus</taxon>
    </lineage>
</organism>
<sequence length="107" mass="12087">MTRPTTHGHDAGPVRRKSTLYCPECDHANAIDGDWTRRVRTGTVEYACPVCGTPIARRPRSSEADFDETFSTAWGRLAWRSIDVWRASLDASLQGVRAMTHLTERNR</sequence>
<comment type="caution">
    <text evidence="2">The sequence shown here is derived from an EMBL/GenBank/DDBJ whole genome shotgun (WGS) entry which is preliminary data.</text>
</comment>
<name>A0ABD5PMJ7_9EURY</name>
<evidence type="ECO:0000313" key="3">
    <source>
        <dbReference type="Proteomes" id="UP001595898"/>
    </source>
</evidence>
<dbReference type="InterPro" id="IPR058419">
    <property type="entry name" value="DUF8106"/>
</dbReference>
<dbReference type="Pfam" id="PF26408">
    <property type="entry name" value="DUF8106"/>
    <property type="match status" value="1"/>
</dbReference>
<protein>
    <recommendedName>
        <fullName evidence="1">DUF8106 domain-containing protein</fullName>
    </recommendedName>
</protein>
<dbReference type="AlphaFoldDB" id="A0ABD5PMJ7"/>
<gene>
    <name evidence="2" type="ORF">ACFO5R_07680</name>
</gene>